<protein>
    <recommendedName>
        <fullName evidence="7">Ferrochelatase</fullName>
        <ecNumber evidence="7">4.98.1.1</ecNumber>
    </recommendedName>
    <alternativeName>
        <fullName evidence="7">Heme synthase</fullName>
    </alternativeName>
    <alternativeName>
        <fullName evidence="7">Protoheme ferro-lyase</fullName>
    </alternativeName>
</protein>
<evidence type="ECO:0000256" key="2">
    <source>
        <dbReference type="ARBA" id="ARBA00023004"/>
    </source>
</evidence>
<comment type="subcellular location">
    <subcellularLocation>
        <location evidence="7">Cytoplasm</location>
    </subcellularLocation>
</comment>
<keyword evidence="3 7" id="KW-0350">Heme biosynthesis</keyword>
<dbReference type="GO" id="GO:0004325">
    <property type="term" value="F:ferrochelatase activity"/>
    <property type="evidence" value="ECO:0007669"/>
    <property type="project" value="UniProtKB-UniRule"/>
</dbReference>
<dbReference type="EC" id="4.98.1.1" evidence="7"/>
<comment type="catalytic activity">
    <reaction evidence="7">
        <text>heme b + 2 H(+) = protoporphyrin IX + Fe(2+)</text>
        <dbReference type="Rhea" id="RHEA:22584"/>
        <dbReference type="ChEBI" id="CHEBI:15378"/>
        <dbReference type="ChEBI" id="CHEBI:29033"/>
        <dbReference type="ChEBI" id="CHEBI:57306"/>
        <dbReference type="ChEBI" id="CHEBI:60344"/>
        <dbReference type="EC" id="4.98.1.1"/>
    </reaction>
</comment>
<keyword evidence="10" id="KW-1185">Reference proteome</keyword>
<comment type="pathway">
    <text evidence="7">Porphyrin-containing compound metabolism; protoheme biosynthesis; protoheme from protoporphyrin-IX: step 1/1.</text>
</comment>
<evidence type="ECO:0000256" key="5">
    <source>
        <dbReference type="ARBA" id="ARBA00023244"/>
    </source>
</evidence>
<name>A0A1M6ICC0_MALRU</name>
<dbReference type="GO" id="GO:0046872">
    <property type="term" value="F:metal ion binding"/>
    <property type="evidence" value="ECO:0007669"/>
    <property type="project" value="UniProtKB-KW"/>
</dbReference>
<comment type="similarity">
    <text evidence="1 7 8">Belongs to the ferrochelatase family.</text>
</comment>
<evidence type="ECO:0000256" key="7">
    <source>
        <dbReference type="HAMAP-Rule" id="MF_00323"/>
    </source>
</evidence>
<evidence type="ECO:0000313" key="10">
    <source>
        <dbReference type="Proteomes" id="UP000184171"/>
    </source>
</evidence>
<feature type="binding site" evidence="7">
    <location>
        <position position="197"/>
    </location>
    <ligand>
        <name>Fe(2+)</name>
        <dbReference type="ChEBI" id="CHEBI:29033"/>
    </ligand>
</feature>
<dbReference type="GO" id="GO:0005737">
    <property type="term" value="C:cytoplasm"/>
    <property type="evidence" value="ECO:0007669"/>
    <property type="project" value="UniProtKB-SubCell"/>
</dbReference>
<evidence type="ECO:0000256" key="6">
    <source>
        <dbReference type="ARBA" id="ARBA00024536"/>
    </source>
</evidence>
<dbReference type="OrthoDB" id="9809741at2"/>
<dbReference type="InterPro" id="IPR001015">
    <property type="entry name" value="Ferrochelatase"/>
</dbReference>
<evidence type="ECO:0000256" key="3">
    <source>
        <dbReference type="ARBA" id="ARBA00023133"/>
    </source>
</evidence>
<keyword evidence="7" id="KW-0963">Cytoplasm</keyword>
<evidence type="ECO:0000313" key="9">
    <source>
        <dbReference type="EMBL" id="SHJ32057.1"/>
    </source>
</evidence>
<dbReference type="AlphaFoldDB" id="A0A1M6ICC0"/>
<gene>
    <name evidence="7" type="primary">hemH</name>
    <name evidence="9" type="ORF">SAMN02745165_02110</name>
</gene>
<keyword evidence="7" id="KW-0479">Metal-binding</keyword>
<dbReference type="EMBL" id="FQZT01000006">
    <property type="protein sequence ID" value="SHJ32057.1"/>
    <property type="molecule type" value="Genomic_DNA"/>
</dbReference>
<dbReference type="UniPathway" id="UPA00252">
    <property type="reaction ID" value="UER00325"/>
</dbReference>
<organism evidence="9 10">
    <name type="scientific">Malonomonas rubra DSM 5091</name>
    <dbReference type="NCBI Taxonomy" id="1122189"/>
    <lineage>
        <taxon>Bacteria</taxon>
        <taxon>Pseudomonadati</taxon>
        <taxon>Thermodesulfobacteriota</taxon>
        <taxon>Desulfuromonadia</taxon>
        <taxon>Desulfuromonadales</taxon>
        <taxon>Geopsychrobacteraceae</taxon>
        <taxon>Malonomonas</taxon>
    </lineage>
</organism>
<proteinExistence type="inferred from homology"/>
<comment type="catalytic activity">
    <reaction evidence="6">
        <text>Fe-coproporphyrin III + 2 H(+) = coproporphyrin III + Fe(2+)</text>
        <dbReference type="Rhea" id="RHEA:49572"/>
        <dbReference type="ChEBI" id="CHEBI:15378"/>
        <dbReference type="ChEBI" id="CHEBI:29033"/>
        <dbReference type="ChEBI" id="CHEBI:68438"/>
        <dbReference type="ChEBI" id="CHEBI:131725"/>
        <dbReference type="EC" id="4.99.1.9"/>
    </reaction>
    <physiologicalReaction direction="right-to-left" evidence="6">
        <dbReference type="Rhea" id="RHEA:49574"/>
    </physiologicalReaction>
</comment>
<feature type="binding site" evidence="7">
    <location>
        <position position="277"/>
    </location>
    <ligand>
        <name>Fe(2+)</name>
        <dbReference type="ChEBI" id="CHEBI:29033"/>
    </ligand>
</feature>
<dbReference type="PANTHER" id="PTHR11108">
    <property type="entry name" value="FERROCHELATASE"/>
    <property type="match status" value="1"/>
</dbReference>
<dbReference type="PANTHER" id="PTHR11108:SF1">
    <property type="entry name" value="FERROCHELATASE, MITOCHONDRIAL"/>
    <property type="match status" value="1"/>
</dbReference>
<evidence type="ECO:0000256" key="4">
    <source>
        <dbReference type="ARBA" id="ARBA00023239"/>
    </source>
</evidence>
<dbReference type="HAMAP" id="MF_00323">
    <property type="entry name" value="Ferrochelatase"/>
    <property type="match status" value="1"/>
</dbReference>
<sequence>MSSNAKPTALILLNMGGPDSLDAVEPFLYNLFSDRELIQLPAGALLQKPFAKMISHFRAKKVVENYRTIGGKSPLLEWTRKQAEGIASRLDNVKPYVIMRYWHPFADDVLREIKQEGIEKAVVLSMYPHYTGATTGSSINDFRRAVGNVYPELEYHLIEEWYNWPPYLDSLANRVKEGIELFHDLLQNEVQILFSAHALPQKFIDRGDPYQTHVEVTAHEVMKRVGDHFGWRIAYQSRSGPVRWMTPGTEDVIKWLAMDDHRCLLMVPISFVSDHIETLEEIDIEYRELAAEAGFHHFHRAPSLNDNADFLNAMAALVKDRGGL</sequence>
<dbReference type="InterPro" id="IPR033659">
    <property type="entry name" value="Ferrochelatase_N"/>
</dbReference>
<dbReference type="CDD" id="cd00419">
    <property type="entry name" value="Ferrochelatase_C"/>
    <property type="match status" value="1"/>
</dbReference>
<evidence type="ECO:0000256" key="8">
    <source>
        <dbReference type="RuleBase" id="RU004185"/>
    </source>
</evidence>
<keyword evidence="2 7" id="KW-0408">Iron</keyword>
<keyword evidence="4 7" id="KW-0456">Lyase</keyword>
<dbReference type="Pfam" id="PF00762">
    <property type="entry name" value="Ferrochelatase"/>
    <property type="match status" value="1"/>
</dbReference>
<dbReference type="CDD" id="cd03411">
    <property type="entry name" value="Ferrochelatase_N"/>
    <property type="match status" value="1"/>
</dbReference>
<comment type="function">
    <text evidence="7">Catalyzes the ferrous insertion into protoporphyrin IX.</text>
</comment>
<dbReference type="STRING" id="1122189.SAMN02745165_02110"/>
<dbReference type="NCBIfam" id="TIGR00109">
    <property type="entry name" value="hemH"/>
    <property type="match status" value="1"/>
</dbReference>
<evidence type="ECO:0000256" key="1">
    <source>
        <dbReference type="ARBA" id="ARBA00007718"/>
    </source>
</evidence>
<dbReference type="InterPro" id="IPR033644">
    <property type="entry name" value="Ferrochelatase_C"/>
</dbReference>
<dbReference type="RefSeq" id="WP_072908645.1">
    <property type="nucleotide sequence ID" value="NZ_FQZT01000006.1"/>
</dbReference>
<reference evidence="9 10" key="1">
    <citation type="submission" date="2016-11" db="EMBL/GenBank/DDBJ databases">
        <authorList>
            <person name="Jaros S."/>
            <person name="Januszkiewicz K."/>
            <person name="Wedrychowicz H."/>
        </authorList>
    </citation>
    <scope>NUCLEOTIDE SEQUENCE [LARGE SCALE GENOMIC DNA]</scope>
    <source>
        <strain evidence="9 10">DSM 5091</strain>
    </source>
</reference>
<keyword evidence="5 7" id="KW-0627">Porphyrin biosynthesis</keyword>
<dbReference type="Proteomes" id="UP000184171">
    <property type="component" value="Unassembled WGS sequence"/>
</dbReference>
<accession>A0A1M6ICC0</accession>
<dbReference type="SUPFAM" id="SSF53800">
    <property type="entry name" value="Chelatase"/>
    <property type="match status" value="1"/>
</dbReference>
<dbReference type="Gene3D" id="3.40.50.1400">
    <property type="match status" value="2"/>
</dbReference>
<dbReference type="GO" id="GO:0006783">
    <property type="term" value="P:heme biosynthetic process"/>
    <property type="evidence" value="ECO:0007669"/>
    <property type="project" value="UniProtKB-UniRule"/>
</dbReference>